<keyword evidence="5 6" id="KW-0472">Membrane</keyword>
<dbReference type="GO" id="GO:0030003">
    <property type="term" value="P:intracellular monoatomic cation homeostasis"/>
    <property type="evidence" value="ECO:0007669"/>
    <property type="project" value="UniProtKB-ARBA"/>
</dbReference>
<dbReference type="Proteomes" id="UP000193685">
    <property type="component" value="Unassembled WGS sequence"/>
</dbReference>
<keyword evidence="4 6" id="KW-1133">Transmembrane helix</keyword>
<proteinExistence type="predicted"/>
<evidence type="ECO:0000256" key="2">
    <source>
        <dbReference type="ARBA" id="ARBA00022448"/>
    </source>
</evidence>
<dbReference type="GO" id="GO:0008324">
    <property type="term" value="F:monoatomic cation transmembrane transporter activity"/>
    <property type="evidence" value="ECO:0007669"/>
    <property type="project" value="InterPro"/>
</dbReference>
<dbReference type="GO" id="GO:0016020">
    <property type="term" value="C:membrane"/>
    <property type="evidence" value="ECO:0007669"/>
    <property type="project" value="UniProtKB-SubCell"/>
</dbReference>
<evidence type="ECO:0000256" key="1">
    <source>
        <dbReference type="ARBA" id="ARBA00004141"/>
    </source>
</evidence>
<dbReference type="InterPro" id="IPR058533">
    <property type="entry name" value="Cation_efflux_TM"/>
</dbReference>
<evidence type="ECO:0000256" key="4">
    <source>
        <dbReference type="ARBA" id="ARBA00022989"/>
    </source>
</evidence>
<feature type="transmembrane region" description="Helical" evidence="6">
    <location>
        <begin position="126"/>
        <end position="148"/>
    </location>
</feature>
<dbReference type="RefSeq" id="XP_040722935.1">
    <property type="nucleotide sequence ID" value="XM_040871544.1"/>
</dbReference>
<dbReference type="Gene3D" id="1.20.1510.10">
    <property type="entry name" value="Cation efflux protein transmembrane domain"/>
    <property type="match status" value="1"/>
</dbReference>
<dbReference type="InterPro" id="IPR027469">
    <property type="entry name" value="Cation_efflux_TMD_sf"/>
</dbReference>
<evidence type="ECO:0000259" key="7">
    <source>
        <dbReference type="Pfam" id="PF01545"/>
    </source>
</evidence>
<evidence type="ECO:0000256" key="6">
    <source>
        <dbReference type="SAM" id="Phobius"/>
    </source>
</evidence>
<reference evidence="9 10" key="1">
    <citation type="submission" date="2016-07" db="EMBL/GenBank/DDBJ databases">
        <title>Pervasive Adenine N6-methylation of Active Genes in Fungi.</title>
        <authorList>
            <consortium name="DOE Joint Genome Institute"/>
            <person name="Mondo S.J."/>
            <person name="Dannebaum R.O."/>
            <person name="Kuo R.C."/>
            <person name="Labutti K."/>
            <person name="Haridas S."/>
            <person name="Kuo A."/>
            <person name="Salamov A."/>
            <person name="Ahrendt S.R."/>
            <person name="Lipzen A."/>
            <person name="Sullivan W."/>
            <person name="Andreopoulos W.B."/>
            <person name="Clum A."/>
            <person name="Lindquist E."/>
            <person name="Daum C."/>
            <person name="Ramamoorthy G.K."/>
            <person name="Gryganskyi A."/>
            <person name="Culley D."/>
            <person name="Magnuson J.K."/>
            <person name="James T.Y."/>
            <person name="O'Malley M.A."/>
            <person name="Stajich J.E."/>
            <person name="Spatafora J.W."/>
            <person name="Visel A."/>
            <person name="Grigoriev I.V."/>
        </authorList>
    </citation>
    <scope>NUCLEOTIDE SEQUENCE [LARGE SCALE GENOMIC DNA]</scope>
    <source>
        <strain evidence="9 10">12-1054</strain>
    </source>
</reference>
<dbReference type="Pfam" id="PF01545">
    <property type="entry name" value="Cation_efflux"/>
    <property type="match status" value="1"/>
</dbReference>
<accession>A0A1Y2F1E5</accession>
<evidence type="ECO:0000313" key="9">
    <source>
        <dbReference type="EMBL" id="ORY77314.1"/>
    </source>
</evidence>
<evidence type="ECO:0000256" key="3">
    <source>
        <dbReference type="ARBA" id="ARBA00022692"/>
    </source>
</evidence>
<keyword evidence="10" id="KW-1185">Reference proteome</keyword>
<dbReference type="Gene3D" id="3.30.70.1350">
    <property type="entry name" value="Cation efflux protein, cytoplasmic domain"/>
    <property type="match status" value="1"/>
</dbReference>
<dbReference type="NCBIfam" id="TIGR01297">
    <property type="entry name" value="CDF"/>
    <property type="match status" value="1"/>
</dbReference>
<dbReference type="InterPro" id="IPR050291">
    <property type="entry name" value="CDF_Transporter"/>
</dbReference>
<dbReference type="SUPFAM" id="SSF161111">
    <property type="entry name" value="Cation efflux protein transmembrane domain-like"/>
    <property type="match status" value="1"/>
</dbReference>
<dbReference type="EMBL" id="MCFI01000020">
    <property type="protein sequence ID" value="ORY77314.1"/>
    <property type="molecule type" value="Genomic_DNA"/>
</dbReference>
<protein>
    <submittedName>
        <fullName evidence="9">Putative metal tolerance protein 3</fullName>
    </submittedName>
</protein>
<dbReference type="OMA" id="CWALRNQ"/>
<dbReference type="PANTHER" id="PTHR43840:SF12">
    <property type="entry name" value="CATION DIFFUSION FACILITATOR 1 (AFU_ORTHOLOGUE AFUA_1G14440)"/>
    <property type="match status" value="1"/>
</dbReference>
<feature type="transmembrane region" description="Helical" evidence="6">
    <location>
        <begin position="211"/>
        <end position="232"/>
    </location>
</feature>
<dbReference type="FunFam" id="1.20.1510.10:FF:000005">
    <property type="entry name" value="Putative Cation diffusion facilitator 1"/>
    <property type="match status" value="1"/>
</dbReference>
<dbReference type="AlphaFoldDB" id="A0A1Y2F1E5"/>
<dbReference type="InterPro" id="IPR027470">
    <property type="entry name" value="Cation_efflux_CTD"/>
</dbReference>
<dbReference type="GO" id="GO:0098771">
    <property type="term" value="P:inorganic ion homeostasis"/>
    <property type="evidence" value="ECO:0007669"/>
    <property type="project" value="UniProtKB-ARBA"/>
</dbReference>
<feature type="transmembrane region" description="Helical" evidence="6">
    <location>
        <begin position="100"/>
        <end position="120"/>
    </location>
</feature>
<feature type="transmembrane region" description="Helical" evidence="6">
    <location>
        <begin position="252"/>
        <end position="270"/>
    </location>
</feature>
<comment type="caution">
    <text evidence="9">The sequence shown here is derived from an EMBL/GenBank/DDBJ whole genome shotgun (WGS) entry which is preliminary data.</text>
</comment>
<dbReference type="InterPro" id="IPR002524">
    <property type="entry name" value="Cation_efflux"/>
</dbReference>
<name>A0A1Y2F1E5_PROLT</name>
<feature type="domain" description="Cation efflux protein transmembrane" evidence="7">
    <location>
        <begin position="105"/>
        <end position="299"/>
    </location>
</feature>
<evidence type="ECO:0000259" key="8">
    <source>
        <dbReference type="Pfam" id="PF16916"/>
    </source>
</evidence>
<dbReference type="InterPro" id="IPR036837">
    <property type="entry name" value="Cation_efflux_CTD_sf"/>
</dbReference>
<dbReference type="STRING" id="56484.A0A1Y2F1E5"/>
<feature type="domain" description="Cation efflux protein cytoplasmic" evidence="8">
    <location>
        <begin position="317"/>
        <end position="380"/>
    </location>
</feature>
<dbReference type="Pfam" id="PF16916">
    <property type="entry name" value="ZT_dimer"/>
    <property type="match status" value="1"/>
</dbReference>
<keyword evidence="3 6" id="KW-0812">Transmembrane</keyword>
<keyword evidence="2" id="KW-0813">Transport</keyword>
<organism evidence="9 10">
    <name type="scientific">Protomyces lactucae-debilis</name>
    <dbReference type="NCBI Taxonomy" id="2754530"/>
    <lineage>
        <taxon>Eukaryota</taxon>
        <taxon>Fungi</taxon>
        <taxon>Dikarya</taxon>
        <taxon>Ascomycota</taxon>
        <taxon>Taphrinomycotina</taxon>
        <taxon>Taphrinomycetes</taxon>
        <taxon>Taphrinales</taxon>
        <taxon>Protomycetaceae</taxon>
        <taxon>Protomyces</taxon>
    </lineage>
</organism>
<dbReference type="GeneID" id="63788143"/>
<comment type="subcellular location">
    <subcellularLocation>
        <location evidence="1">Membrane</location>
        <topology evidence="1">Multi-pass membrane protein</topology>
    </subcellularLocation>
</comment>
<sequence length="393" mass="43658">MDFLARSSASFIELAAIRPHSTRASSQDLERKRPRIDVWAPDPFKLSDKVVDEAQGQPSKAVKTFYKQQNAKIESLLKSVDQHRALADDAEAASKLSHQIAIYGSLAGNVVLAGLQLYAAASSGSLSLFATMIDSAFDPFSNLIMLYCHRAAKKHNVYKWPSGKARMTTVGNICFCFIMATASIVLIVESIRDIIEHIADKASADTEKLHLASLIVVNCAFATKLALMLYCWRLKATNTQIQILWEDHRNDLFINGLGIITSVLGSKVVWWLDPAGAMFLSLCIIGSWGNTAFHEFKLLVGISAGPDFLQLVTYTCVTHHPDIIQVDTCRAYHAGEGIIIEADVIMHESRTLRETHDISEDLQNKLERLPGVERAYVHTDFEASHLPEHRKNV</sequence>
<feature type="transmembrane region" description="Helical" evidence="6">
    <location>
        <begin position="169"/>
        <end position="191"/>
    </location>
</feature>
<dbReference type="OrthoDB" id="78296at2759"/>
<gene>
    <name evidence="9" type="ORF">BCR37DRAFT_394942</name>
</gene>
<evidence type="ECO:0000313" key="10">
    <source>
        <dbReference type="Proteomes" id="UP000193685"/>
    </source>
</evidence>
<evidence type="ECO:0000256" key="5">
    <source>
        <dbReference type="ARBA" id="ARBA00023136"/>
    </source>
</evidence>
<dbReference type="SUPFAM" id="SSF160240">
    <property type="entry name" value="Cation efflux protein cytoplasmic domain-like"/>
    <property type="match status" value="1"/>
</dbReference>
<dbReference type="PANTHER" id="PTHR43840">
    <property type="entry name" value="MITOCHONDRIAL METAL TRANSPORTER 1-RELATED"/>
    <property type="match status" value="1"/>
</dbReference>